<evidence type="ECO:0000256" key="3">
    <source>
        <dbReference type="PROSITE-ProRule" id="PRU01106"/>
    </source>
</evidence>
<dbReference type="GO" id="GO:0047617">
    <property type="term" value="F:fatty acyl-CoA hydrolase activity"/>
    <property type="evidence" value="ECO:0007669"/>
    <property type="project" value="UniProtKB-EC"/>
</dbReference>
<dbReference type="PANTHER" id="PTHR11049:SF16">
    <property type="entry name" value="PROTEIN VDLD"/>
    <property type="match status" value="1"/>
</dbReference>
<gene>
    <name evidence="6" type="ORF">ACGFYS_21010</name>
</gene>
<protein>
    <submittedName>
        <fullName evidence="6">Acyl-CoA thioesterase</fullName>
        <ecNumber evidence="6">3.1.2.20</ecNumber>
    </submittedName>
</protein>
<dbReference type="RefSeq" id="WP_392883333.1">
    <property type="nucleotide sequence ID" value="NZ_JBICZW010000012.1"/>
</dbReference>
<dbReference type="PANTHER" id="PTHR11049">
    <property type="entry name" value="ACYL COENZYME A THIOESTER HYDROLASE"/>
    <property type="match status" value="1"/>
</dbReference>
<accession>A0ABW7BVS9</accession>
<dbReference type="InterPro" id="IPR029069">
    <property type="entry name" value="HotDog_dom_sf"/>
</dbReference>
<comment type="caution">
    <text evidence="6">The sequence shown here is derived from an EMBL/GenBank/DDBJ whole genome shotgun (WGS) entry which is preliminary data.</text>
</comment>
<evidence type="ECO:0000259" key="5">
    <source>
        <dbReference type="PROSITE" id="PS51770"/>
    </source>
</evidence>
<dbReference type="PROSITE" id="PS51770">
    <property type="entry name" value="HOTDOG_ACOT"/>
    <property type="match status" value="1"/>
</dbReference>
<evidence type="ECO:0000313" key="7">
    <source>
        <dbReference type="Proteomes" id="UP001604282"/>
    </source>
</evidence>
<dbReference type="Pfam" id="PF03061">
    <property type="entry name" value="4HBT"/>
    <property type="match status" value="1"/>
</dbReference>
<feature type="region of interest" description="Disordered" evidence="4">
    <location>
        <begin position="130"/>
        <end position="194"/>
    </location>
</feature>
<dbReference type="CDD" id="cd03442">
    <property type="entry name" value="BFIT_BACH"/>
    <property type="match status" value="1"/>
</dbReference>
<dbReference type="EC" id="3.1.2.20" evidence="6"/>
<sequence>MADPAVTSPARTPKTPDDSRVVLAHIMSEHDTHLYGTLHGGVMTKLIDDAAAAAAGRHADGPAVSVDRMTFLAAVRAGDLLSVEAGLERVGRTSMTVGVRVTAERGNSSGPATEVATAFLTFAAIDADHTPRPVPPLTLPTTTWDRGLSRHRGARCPGSSTDGAGHRTRRRPGRGTREKAGDTVESPASRLRGW</sequence>
<organism evidence="6 7">
    <name type="scientific">Streptomyces omiyaensis</name>
    <dbReference type="NCBI Taxonomy" id="68247"/>
    <lineage>
        <taxon>Bacteria</taxon>
        <taxon>Bacillati</taxon>
        <taxon>Actinomycetota</taxon>
        <taxon>Actinomycetes</taxon>
        <taxon>Kitasatosporales</taxon>
        <taxon>Streptomycetaceae</taxon>
        <taxon>Streptomyces</taxon>
    </lineage>
</organism>
<dbReference type="InterPro" id="IPR040170">
    <property type="entry name" value="Cytosol_ACT"/>
</dbReference>
<keyword evidence="2 3" id="KW-0378">Hydrolase</keyword>
<dbReference type="InterPro" id="IPR033120">
    <property type="entry name" value="HOTDOG_ACOT"/>
</dbReference>
<dbReference type="Gene3D" id="3.10.129.10">
    <property type="entry name" value="Hotdog Thioesterase"/>
    <property type="match status" value="1"/>
</dbReference>
<dbReference type="InterPro" id="IPR006683">
    <property type="entry name" value="Thioestr_dom"/>
</dbReference>
<evidence type="ECO:0000256" key="2">
    <source>
        <dbReference type="ARBA" id="ARBA00022801"/>
    </source>
</evidence>
<dbReference type="SUPFAM" id="SSF54637">
    <property type="entry name" value="Thioesterase/thiol ester dehydrase-isomerase"/>
    <property type="match status" value="1"/>
</dbReference>
<evidence type="ECO:0000256" key="1">
    <source>
        <dbReference type="ARBA" id="ARBA00010458"/>
    </source>
</evidence>
<keyword evidence="7" id="KW-1185">Reference proteome</keyword>
<name>A0ABW7BVS9_9ACTN</name>
<reference evidence="6 7" key="1">
    <citation type="submission" date="2024-10" db="EMBL/GenBank/DDBJ databases">
        <title>The Natural Products Discovery Center: Release of the First 8490 Sequenced Strains for Exploring Actinobacteria Biosynthetic Diversity.</title>
        <authorList>
            <person name="Kalkreuter E."/>
            <person name="Kautsar S.A."/>
            <person name="Yang D."/>
            <person name="Bader C.D."/>
            <person name="Teijaro C.N."/>
            <person name="Fluegel L."/>
            <person name="Davis C.M."/>
            <person name="Simpson J.R."/>
            <person name="Lauterbach L."/>
            <person name="Steele A.D."/>
            <person name="Gui C."/>
            <person name="Meng S."/>
            <person name="Li G."/>
            <person name="Viehrig K."/>
            <person name="Ye F."/>
            <person name="Su P."/>
            <person name="Kiefer A.F."/>
            <person name="Nichols A."/>
            <person name="Cepeda A.J."/>
            <person name="Yan W."/>
            <person name="Fan B."/>
            <person name="Jiang Y."/>
            <person name="Adhikari A."/>
            <person name="Zheng C.-J."/>
            <person name="Schuster L."/>
            <person name="Cowan T.M."/>
            <person name="Smanski M.J."/>
            <person name="Chevrette M.G."/>
            <person name="De Carvalho L.P.S."/>
            <person name="Shen B."/>
        </authorList>
    </citation>
    <scope>NUCLEOTIDE SEQUENCE [LARGE SCALE GENOMIC DNA]</scope>
    <source>
        <strain evidence="6 7">NPDC048229</strain>
    </source>
</reference>
<evidence type="ECO:0000256" key="4">
    <source>
        <dbReference type="SAM" id="MobiDB-lite"/>
    </source>
</evidence>
<dbReference type="Proteomes" id="UP001604282">
    <property type="component" value="Unassembled WGS sequence"/>
</dbReference>
<proteinExistence type="inferred from homology"/>
<feature type="domain" description="HotDog ACOT-type" evidence="5">
    <location>
        <begin position="17"/>
        <end position="128"/>
    </location>
</feature>
<comment type="similarity">
    <text evidence="1">Belongs to the acyl coenzyme A hydrolase family.</text>
</comment>
<dbReference type="EMBL" id="JBICZW010000012">
    <property type="protein sequence ID" value="MFG3191407.1"/>
    <property type="molecule type" value="Genomic_DNA"/>
</dbReference>
<evidence type="ECO:0000313" key="6">
    <source>
        <dbReference type="EMBL" id="MFG3191407.1"/>
    </source>
</evidence>